<gene>
    <name evidence="7" type="ORF">GCM10009769_06850</name>
    <name evidence="8" type="ORF">JOE58_001501</name>
</gene>
<evidence type="ECO:0000256" key="3">
    <source>
        <dbReference type="PIRSR" id="PIRSR602081-1"/>
    </source>
</evidence>
<dbReference type="GO" id="GO:0003677">
    <property type="term" value="F:DNA binding"/>
    <property type="evidence" value="ECO:0007669"/>
    <property type="project" value="TreeGrafter"/>
</dbReference>
<feature type="site" description="Electron transfer via tryptophanyl radical" evidence="4">
    <location>
        <position position="382"/>
    </location>
</feature>
<sequence>MSGAIVWLRDDLRLADNPALRAGIDHGGSLTVVYVLDDESPGVRPIGAAARWWLHHSLTALDEALRERGSRLVLRRGAAADVIDALVADSGADAVFWNRRYGHAERDIDAGIKASLHDRGVEAHSFAANLLWEPWTVTTGQGAPYKVFTPFWRATQALPEPRHPLPKPRDLPGPADVSGDDLADWALLPTKPDWAGGLRDAWTPGELGAHRRLEHFVEHALEDYGQRDEPSMDATSGLSPHLRWGEISPYQVWHRLHGQLEPSQRQQAPAFLRQLAWREFNWNEYFHCEDIATVNVRREFDAFPWRDASEAELGAWRTGTTGFDLVDAGMRELWHTGAMHNRVRLATGSFLVKNLLVDWRVGERWFWDCLVDADAANNPGNWQWVAGSGFDAAPYFRVFNPERQLERFDPHREYVRRWVPADEDRPEPMVDLKESRQRALDAYERMRRS</sequence>
<comment type="cofactor">
    <cofactor evidence="3">
        <name>FAD</name>
        <dbReference type="ChEBI" id="CHEBI:57692"/>
    </cofactor>
    <text evidence="3">Binds 1 FAD per subunit.</text>
</comment>
<dbReference type="Proteomes" id="UP000648535">
    <property type="component" value="Unassembled WGS sequence"/>
</dbReference>
<dbReference type="GO" id="GO:0009416">
    <property type="term" value="P:response to light stimulus"/>
    <property type="evidence" value="ECO:0007669"/>
    <property type="project" value="TreeGrafter"/>
</dbReference>
<dbReference type="InterPro" id="IPR002081">
    <property type="entry name" value="Cryptochrome/DNA_photolyase_1"/>
</dbReference>
<dbReference type="InterPro" id="IPR036134">
    <property type="entry name" value="Crypto/Photolyase_FAD-like_sf"/>
</dbReference>
<organism evidence="7 9">
    <name type="scientific">Curtobacterium luteum</name>
    <dbReference type="NCBI Taxonomy" id="33881"/>
    <lineage>
        <taxon>Bacteria</taxon>
        <taxon>Bacillati</taxon>
        <taxon>Actinomycetota</taxon>
        <taxon>Actinomycetes</taxon>
        <taxon>Micrococcales</taxon>
        <taxon>Microbacteriaceae</taxon>
        <taxon>Curtobacterium</taxon>
    </lineage>
</organism>
<feature type="binding site" evidence="3">
    <location>
        <begin position="235"/>
        <end position="239"/>
    </location>
    <ligand>
        <name>FAD</name>
        <dbReference type="ChEBI" id="CHEBI:57692"/>
    </ligand>
</feature>
<feature type="site" description="Electron transfer via tryptophanyl radical" evidence="4">
    <location>
        <position position="305"/>
    </location>
</feature>
<dbReference type="RefSeq" id="WP_022902492.1">
    <property type="nucleotide sequence ID" value="NZ_BMOI01000002.1"/>
</dbReference>
<feature type="site" description="Electron transfer via tryptophanyl radical" evidence="4">
    <location>
        <position position="359"/>
    </location>
</feature>
<dbReference type="AlphaFoldDB" id="A0A8H9G900"/>
<dbReference type="PRINTS" id="PR00147">
    <property type="entry name" value="DNAPHOTLYASE"/>
</dbReference>
<keyword evidence="7" id="KW-0456">Lyase</keyword>
<dbReference type="Pfam" id="PF00875">
    <property type="entry name" value="DNA_photolyase"/>
    <property type="match status" value="1"/>
</dbReference>
<evidence type="ECO:0000313" key="9">
    <source>
        <dbReference type="Proteomes" id="UP000648535"/>
    </source>
</evidence>
<evidence type="ECO:0000256" key="2">
    <source>
        <dbReference type="ARBA" id="ARBA00022827"/>
    </source>
</evidence>
<accession>A0A8H9G900</accession>
<protein>
    <submittedName>
        <fullName evidence="7">Deoxyribodipyrimidine photo-lyase</fullName>
        <ecNumber evidence="8">4.1.99.3</ecNumber>
    </submittedName>
</protein>
<dbReference type="Proteomes" id="UP000746584">
    <property type="component" value="Unassembled WGS sequence"/>
</dbReference>
<dbReference type="SUPFAM" id="SSF52425">
    <property type="entry name" value="Cryptochrome/photolyase, N-terminal domain"/>
    <property type="match status" value="1"/>
</dbReference>
<reference evidence="7" key="1">
    <citation type="journal article" date="2014" name="Int. J. Syst. Evol. Microbiol.">
        <title>Complete genome sequence of Corynebacterium casei LMG S-19264T (=DSM 44701T), isolated from a smear-ripened cheese.</title>
        <authorList>
            <consortium name="US DOE Joint Genome Institute (JGI-PGF)"/>
            <person name="Walter F."/>
            <person name="Albersmeier A."/>
            <person name="Kalinowski J."/>
            <person name="Ruckert C."/>
        </authorList>
    </citation>
    <scope>NUCLEOTIDE SEQUENCE</scope>
    <source>
        <strain evidence="7">JCM 1480</strain>
    </source>
</reference>
<proteinExistence type="inferred from homology"/>
<dbReference type="PANTHER" id="PTHR11455">
    <property type="entry name" value="CRYPTOCHROME"/>
    <property type="match status" value="1"/>
</dbReference>
<evidence type="ECO:0000259" key="6">
    <source>
        <dbReference type="PROSITE" id="PS51645"/>
    </source>
</evidence>
<dbReference type="PANTHER" id="PTHR11455:SF9">
    <property type="entry name" value="CRYPTOCHROME CIRCADIAN CLOCK 5 ISOFORM X1"/>
    <property type="match status" value="1"/>
</dbReference>
<reference evidence="7" key="2">
    <citation type="submission" date="2020-09" db="EMBL/GenBank/DDBJ databases">
        <authorList>
            <person name="Sun Q."/>
            <person name="Ohkuma M."/>
        </authorList>
    </citation>
    <scope>NUCLEOTIDE SEQUENCE</scope>
    <source>
        <strain evidence="7">JCM 1480</strain>
    </source>
</reference>
<keyword evidence="5" id="KW-0157">Chromophore</keyword>
<name>A0A8H9G900_9MICO</name>
<keyword evidence="2 3" id="KW-0274">FAD</keyword>
<dbReference type="GO" id="GO:0003904">
    <property type="term" value="F:deoxyribodipyrimidine photo-lyase activity"/>
    <property type="evidence" value="ECO:0007669"/>
    <property type="project" value="UniProtKB-EC"/>
</dbReference>
<reference evidence="8 10" key="3">
    <citation type="submission" date="2021-01" db="EMBL/GenBank/DDBJ databases">
        <title>Sequencing the genomes of 1000 actinobacteria strains.</title>
        <authorList>
            <person name="Klenk H.-P."/>
        </authorList>
    </citation>
    <scope>NUCLEOTIDE SEQUENCE [LARGE SCALE GENOMIC DNA]</scope>
    <source>
        <strain evidence="8 10">DSM 20542</strain>
    </source>
</reference>
<dbReference type="Gene3D" id="1.25.40.80">
    <property type="match status" value="1"/>
</dbReference>
<comment type="caution">
    <text evidence="7">The sequence shown here is derived from an EMBL/GenBank/DDBJ whole genome shotgun (WGS) entry which is preliminary data.</text>
</comment>
<dbReference type="Pfam" id="PF03441">
    <property type="entry name" value="FAD_binding_7"/>
    <property type="match status" value="1"/>
</dbReference>
<dbReference type="Gene3D" id="1.10.579.10">
    <property type="entry name" value="DNA Cyclobutane Dipyrimidine Photolyase, subunit A, domain 3"/>
    <property type="match status" value="1"/>
</dbReference>
<keyword evidence="10" id="KW-1185">Reference proteome</keyword>
<dbReference type="EC" id="4.1.99.3" evidence="8"/>
<dbReference type="PROSITE" id="PS51645">
    <property type="entry name" value="PHR_CRY_ALPHA_BETA"/>
    <property type="match status" value="1"/>
</dbReference>
<evidence type="ECO:0000313" key="8">
    <source>
        <dbReference type="EMBL" id="MBM7802250.1"/>
    </source>
</evidence>
<dbReference type="InterPro" id="IPR036155">
    <property type="entry name" value="Crypto/Photolyase_N_sf"/>
</dbReference>
<evidence type="ECO:0000313" key="10">
    <source>
        <dbReference type="Proteomes" id="UP000746584"/>
    </source>
</evidence>
<dbReference type="EMBL" id="JAFBCG010000001">
    <property type="protein sequence ID" value="MBM7802250.1"/>
    <property type="molecule type" value="Genomic_DNA"/>
</dbReference>
<dbReference type="SUPFAM" id="SSF48173">
    <property type="entry name" value="Cryptochrome/photolyase FAD-binding domain"/>
    <property type="match status" value="1"/>
</dbReference>
<dbReference type="Gene3D" id="3.40.50.620">
    <property type="entry name" value="HUPs"/>
    <property type="match status" value="1"/>
</dbReference>
<evidence type="ECO:0000256" key="5">
    <source>
        <dbReference type="RuleBase" id="RU004182"/>
    </source>
</evidence>
<feature type="binding site" evidence="3">
    <location>
        <position position="271"/>
    </location>
    <ligand>
        <name>FAD</name>
        <dbReference type="ChEBI" id="CHEBI:57692"/>
    </ligand>
</feature>
<feature type="binding site" evidence="3">
    <location>
        <position position="224"/>
    </location>
    <ligand>
        <name>FAD</name>
        <dbReference type="ChEBI" id="CHEBI:57692"/>
    </ligand>
</feature>
<evidence type="ECO:0000256" key="4">
    <source>
        <dbReference type="PIRSR" id="PIRSR602081-2"/>
    </source>
</evidence>
<dbReference type="InterPro" id="IPR006050">
    <property type="entry name" value="DNA_photolyase_N"/>
</dbReference>
<dbReference type="InterPro" id="IPR014729">
    <property type="entry name" value="Rossmann-like_a/b/a_fold"/>
</dbReference>
<dbReference type="InterPro" id="IPR005101">
    <property type="entry name" value="Cryptochr/Photolyase_FAD-bd"/>
</dbReference>
<feature type="domain" description="Photolyase/cryptochrome alpha/beta" evidence="6">
    <location>
        <begin position="2"/>
        <end position="131"/>
    </location>
</feature>
<keyword evidence="1 3" id="KW-0285">Flavoprotein</keyword>
<feature type="binding site" evidence="3">
    <location>
        <begin position="372"/>
        <end position="374"/>
    </location>
    <ligand>
        <name>FAD</name>
        <dbReference type="ChEBI" id="CHEBI:57692"/>
    </ligand>
</feature>
<dbReference type="GO" id="GO:0071949">
    <property type="term" value="F:FAD binding"/>
    <property type="evidence" value="ECO:0007669"/>
    <property type="project" value="TreeGrafter"/>
</dbReference>
<evidence type="ECO:0000256" key="1">
    <source>
        <dbReference type="ARBA" id="ARBA00022630"/>
    </source>
</evidence>
<evidence type="ECO:0000313" key="7">
    <source>
        <dbReference type="EMBL" id="GGK91335.1"/>
    </source>
</evidence>
<comment type="similarity">
    <text evidence="5">Belongs to the DNA photolyase family.</text>
</comment>
<dbReference type="EMBL" id="BMOI01000002">
    <property type="protein sequence ID" value="GGK91335.1"/>
    <property type="molecule type" value="Genomic_DNA"/>
</dbReference>